<name>A0AC58H972_DANRE</name>
<dbReference type="Proteomes" id="UP000000437">
    <property type="component" value="Chromosome 14"/>
</dbReference>
<dbReference type="RefSeq" id="XP_073778510.1">
    <property type="nucleotide sequence ID" value="XM_073922409.1"/>
</dbReference>
<keyword evidence="1" id="KW-1185">Reference proteome</keyword>
<reference evidence="2" key="1">
    <citation type="submission" date="2025-08" db="UniProtKB">
        <authorList>
            <consortium name="RefSeq"/>
        </authorList>
    </citation>
    <scope>IDENTIFICATION</scope>
    <source>
        <strain evidence="2">Tuebingen</strain>
        <tissue evidence="2">Fibroblasts and whole tissue</tissue>
    </source>
</reference>
<accession>A0AC58H972</accession>
<protein>
    <submittedName>
        <fullName evidence="2">Uncharacterized protein isoform X2</fullName>
    </submittedName>
</protein>
<sequence length="303" mass="35582">MRRFFRVDRDEDFGQIQYLTAKCIRLSQEKVLQQELLVSAERQQALQAQMEVLAVCVRQKEQLNVELNIKYEQLQERFQQQLRQADVLQQCVLSVTEDRCRDASLLGLQLEQVSCDLQQMQSSEAKLMGLVDELHQEAQLRAQQAEVLQAQLHLEAQSKTQTIEELETQLNSKARELAELQISHDAVLQDVCIQRGAHQRTLEELRRTADQCEWVCEQQRRWMSCVRRFKDCLSGEKESLELQVNRLQVELETVRRSEHTEHCSRWDEELQTEAERWRTLYEDLLKLTTQQGQQASVGHLKPP</sequence>
<evidence type="ECO:0000313" key="2">
    <source>
        <dbReference type="RefSeq" id="XP_073778510.1"/>
    </source>
</evidence>
<proteinExistence type="predicted"/>
<gene>
    <name evidence="2" type="primary">LOC137489834</name>
</gene>
<evidence type="ECO:0000313" key="1">
    <source>
        <dbReference type="Proteomes" id="UP000000437"/>
    </source>
</evidence>
<organism evidence="1 2">
    <name type="scientific">Danio rerio</name>
    <name type="common">Zebrafish</name>
    <name type="synonym">Brachydanio rerio</name>
    <dbReference type="NCBI Taxonomy" id="7955"/>
    <lineage>
        <taxon>Eukaryota</taxon>
        <taxon>Metazoa</taxon>
        <taxon>Chordata</taxon>
        <taxon>Craniata</taxon>
        <taxon>Vertebrata</taxon>
        <taxon>Euteleostomi</taxon>
        <taxon>Actinopterygii</taxon>
        <taxon>Neopterygii</taxon>
        <taxon>Teleostei</taxon>
        <taxon>Ostariophysi</taxon>
        <taxon>Cypriniformes</taxon>
        <taxon>Danionidae</taxon>
        <taxon>Danioninae</taxon>
        <taxon>Danio</taxon>
    </lineage>
</organism>